<dbReference type="InterPro" id="IPR008580">
    <property type="entry name" value="PPPDE_dom"/>
</dbReference>
<dbReference type="OrthoDB" id="442885at2759"/>
<dbReference type="SMART" id="SM01179">
    <property type="entry name" value="DUF862"/>
    <property type="match status" value="1"/>
</dbReference>
<sequence length="203" mass="22369">MKIYLNIYDLAKANYYLHSLGFGIYHTGIQVGSAEYHFGGHEGSSTGVCQTEPKEYTSNVIFRDSIYLGECNLSYSQVNSILEELKRDFVGNSYDVLTRNCNHFSNAVCQRLLNKSIPSYINRIAYVGNMFRCCIPSALVAGPGSDPTRQDNNYSGSSKQSPPDSENIAFKAFKGNGVSIGGASKSSSKNSKQGYIQQHDIEN</sequence>
<dbReference type="HOGENOM" id="CLU_069001_3_0_1"/>
<feature type="region of interest" description="Disordered" evidence="4">
    <location>
        <begin position="145"/>
        <end position="167"/>
    </location>
</feature>
<evidence type="ECO:0000256" key="3">
    <source>
        <dbReference type="ARBA" id="ARBA00022801"/>
    </source>
</evidence>
<dbReference type="PROSITE" id="PS51858">
    <property type="entry name" value="PPPDE"/>
    <property type="match status" value="1"/>
</dbReference>
<evidence type="ECO:0000313" key="6">
    <source>
        <dbReference type="EMBL" id="EAR94722.1"/>
    </source>
</evidence>
<dbReference type="GO" id="GO:0101005">
    <property type="term" value="F:deubiquitinase activity"/>
    <property type="evidence" value="ECO:0007669"/>
    <property type="project" value="TreeGrafter"/>
</dbReference>
<feature type="domain" description="PPPDE" evidence="5">
    <location>
        <begin position="1"/>
        <end position="139"/>
    </location>
</feature>
<reference evidence="7" key="1">
    <citation type="journal article" date="2006" name="PLoS Biol.">
        <title>Macronuclear genome sequence of the ciliate Tetrahymena thermophila, a model eukaryote.</title>
        <authorList>
            <person name="Eisen J.A."/>
            <person name="Coyne R.S."/>
            <person name="Wu M."/>
            <person name="Wu D."/>
            <person name="Thiagarajan M."/>
            <person name="Wortman J.R."/>
            <person name="Badger J.H."/>
            <person name="Ren Q."/>
            <person name="Amedeo P."/>
            <person name="Jones K.M."/>
            <person name="Tallon L.J."/>
            <person name="Delcher A.L."/>
            <person name="Salzberg S.L."/>
            <person name="Silva J.C."/>
            <person name="Haas B.J."/>
            <person name="Majoros W.H."/>
            <person name="Farzad M."/>
            <person name="Carlton J.M."/>
            <person name="Smith R.K. Jr."/>
            <person name="Garg J."/>
            <person name="Pearlman R.E."/>
            <person name="Karrer K.M."/>
            <person name="Sun L."/>
            <person name="Manning G."/>
            <person name="Elde N.C."/>
            <person name="Turkewitz A.P."/>
            <person name="Asai D.J."/>
            <person name="Wilkes D.E."/>
            <person name="Wang Y."/>
            <person name="Cai H."/>
            <person name="Collins K."/>
            <person name="Stewart B.A."/>
            <person name="Lee S.R."/>
            <person name="Wilamowska K."/>
            <person name="Weinberg Z."/>
            <person name="Ruzzo W.L."/>
            <person name="Wloga D."/>
            <person name="Gaertig J."/>
            <person name="Frankel J."/>
            <person name="Tsao C.-C."/>
            <person name="Gorovsky M.A."/>
            <person name="Keeling P.J."/>
            <person name="Waller R.F."/>
            <person name="Patron N.J."/>
            <person name="Cherry J.M."/>
            <person name="Stover N.A."/>
            <person name="Krieger C.J."/>
            <person name="del Toro C."/>
            <person name="Ryder H.F."/>
            <person name="Williamson S.C."/>
            <person name="Barbeau R.A."/>
            <person name="Hamilton E.P."/>
            <person name="Orias E."/>
        </authorList>
    </citation>
    <scope>NUCLEOTIDE SEQUENCE [LARGE SCALE GENOMIC DNA]</scope>
    <source>
        <strain evidence="7">SB210</strain>
    </source>
</reference>
<gene>
    <name evidence="6" type="ORF">TTHERM_00049170</name>
</gene>
<name>Q23D74_TETTS</name>
<dbReference type="eggNOG" id="KOG0324">
    <property type="taxonomic scope" value="Eukaryota"/>
</dbReference>
<keyword evidence="2" id="KW-0645">Protease</keyword>
<dbReference type="GO" id="GO:0016579">
    <property type="term" value="P:protein deubiquitination"/>
    <property type="evidence" value="ECO:0007669"/>
    <property type="project" value="TreeGrafter"/>
</dbReference>
<feature type="region of interest" description="Disordered" evidence="4">
    <location>
        <begin position="180"/>
        <end position="203"/>
    </location>
</feature>
<evidence type="ECO:0000259" key="5">
    <source>
        <dbReference type="PROSITE" id="PS51858"/>
    </source>
</evidence>
<dbReference type="GO" id="GO:0006508">
    <property type="term" value="P:proteolysis"/>
    <property type="evidence" value="ECO:0007669"/>
    <property type="project" value="UniProtKB-KW"/>
</dbReference>
<dbReference type="STRING" id="312017.Q23D74"/>
<protein>
    <submittedName>
        <fullName evidence="6">PPPDE peptidase domain protein, putative</fullName>
    </submittedName>
</protein>
<accession>Q23D74</accession>
<dbReference type="Gene3D" id="3.90.1720.30">
    <property type="entry name" value="PPPDE domains"/>
    <property type="match status" value="1"/>
</dbReference>
<dbReference type="InterPro" id="IPR042266">
    <property type="entry name" value="PPPDE_sf"/>
</dbReference>
<dbReference type="Proteomes" id="UP000009168">
    <property type="component" value="Unassembled WGS sequence"/>
</dbReference>
<dbReference type="GeneID" id="7830963"/>
<comment type="similarity">
    <text evidence="1">Belongs to the DeSI family.</text>
</comment>
<dbReference type="InParanoid" id="Q23D74"/>
<dbReference type="KEGG" id="tet:TTHERM_00049170"/>
<organism evidence="6 7">
    <name type="scientific">Tetrahymena thermophila (strain SB210)</name>
    <dbReference type="NCBI Taxonomy" id="312017"/>
    <lineage>
        <taxon>Eukaryota</taxon>
        <taxon>Sar</taxon>
        <taxon>Alveolata</taxon>
        <taxon>Ciliophora</taxon>
        <taxon>Intramacronucleata</taxon>
        <taxon>Oligohymenophorea</taxon>
        <taxon>Hymenostomatida</taxon>
        <taxon>Tetrahymenina</taxon>
        <taxon>Tetrahymenidae</taxon>
        <taxon>Tetrahymena</taxon>
    </lineage>
</organism>
<dbReference type="PANTHER" id="PTHR12378:SF80">
    <property type="entry name" value="IP06716P-RELATED"/>
    <property type="match status" value="1"/>
</dbReference>
<dbReference type="PANTHER" id="PTHR12378">
    <property type="entry name" value="DESUMOYLATING ISOPEPTIDASE"/>
    <property type="match status" value="1"/>
</dbReference>
<evidence type="ECO:0000256" key="2">
    <source>
        <dbReference type="ARBA" id="ARBA00022670"/>
    </source>
</evidence>
<dbReference type="FunCoup" id="Q23D74">
    <property type="interactions" value="203"/>
</dbReference>
<dbReference type="RefSeq" id="XP_001014812.1">
    <property type="nucleotide sequence ID" value="XM_001014812.1"/>
</dbReference>
<dbReference type="Pfam" id="PF05903">
    <property type="entry name" value="Peptidase_C97"/>
    <property type="match status" value="1"/>
</dbReference>
<evidence type="ECO:0000256" key="4">
    <source>
        <dbReference type="SAM" id="MobiDB-lite"/>
    </source>
</evidence>
<evidence type="ECO:0000313" key="7">
    <source>
        <dbReference type="Proteomes" id="UP000009168"/>
    </source>
</evidence>
<dbReference type="OMA" id="PLEGCRW"/>
<proteinExistence type="inferred from homology"/>
<evidence type="ECO:0000256" key="1">
    <source>
        <dbReference type="ARBA" id="ARBA00008140"/>
    </source>
</evidence>
<dbReference type="AlphaFoldDB" id="Q23D74"/>
<keyword evidence="3" id="KW-0378">Hydrolase</keyword>
<feature type="compositionally biased region" description="Polar residues" evidence="4">
    <location>
        <begin position="150"/>
        <end position="164"/>
    </location>
</feature>
<keyword evidence="7" id="KW-1185">Reference proteome</keyword>
<dbReference type="EMBL" id="GG662712">
    <property type="protein sequence ID" value="EAR94722.1"/>
    <property type="molecule type" value="Genomic_DNA"/>
</dbReference>